<dbReference type="InterPro" id="IPR029058">
    <property type="entry name" value="AB_hydrolase_fold"/>
</dbReference>
<keyword evidence="1 5" id="KW-0378">Hydrolase</keyword>
<sequence>MKFISAVTTLVVAFVAGSVAADIVPGNPAGGWFKRSCKDYKLTTRSKGGPGNGELVSLEASCRARDGTYKDNTLDLTICIGNFDGQMGWRKLGFFDDECGYCKIVDQEKDQYDMECLCKSVSQFKDPTSTINLNGKIRNEDGILWCGYLSSEYQPPATEFEEHMKAHPFPPLTPPSAELRSAMEAQRIATQQPDTSTEYSVKITMRDGFSSEARVHKPSPEGKHPLLVLLFGGGFMFGDCDQLSPYARLATKLLGVTVINLSYRRAPEHKFPTAPNDIWDGIQWITKNAETLQVDLAAGFVIGGVSAGGNLAAVTTQKALDEGLSPPVTGLWLGVPWTLEPEVVPEKYKDVFFSREQCAGAPGLNQQAMDMFNVAYEPDHKSRDFSPFNAQNPHHGMPPTYIQVSGADPLRDDGLIYERALREAAVETKLMVYPNIPHLFPDFFQLKAFQDFHFDILSSWASLFKKSVAAENIRHALSNSPFASSS</sequence>
<dbReference type="Gene3D" id="3.40.50.1820">
    <property type="entry name" value="alpha/beta hydrolase"/>
    <property type="match status" value="1"/>
</dbReference>
<dbReference type="Pfam" id="PF08881">
    <property type="entry name" value="CVNH"/>
    <property type="match status" value="1"/>
</dbReference>
<keyword evidence="6" id="KW-1185">Reference proteome</keyword>
<dbReference type="SUPFAM" id="SSF51322">
    <property type="entry name" value="Cyanovirin-N"/>
    <property type="match status" value="1"/>
</dbReference>
<evidence type="ECO:0000259" key="3">
    <source>
        <dbReference type="Pfam" id="PF07859"/>
    </source>
</evidence>
<feature type="signal peptide" evidence="2">
    <location>
        <begin position="1"/>
        <end position="20"/>
    </location>
</feature>
<dbReference type="Proteomes" id="UP000711996">
    <property type="component" value="Unassembled WGS sequence"/>
</dbReference>
<feature type="domain" description="Cyanovirin-N" evidence="4">
    <location>
        <begin position="33"/>
        <end position="144"/>
    </location>
</feature>
<comment type="caution">
    <text evidence="5">The sequence shown here is derived from an EMBL/GenBank/DDBJ whole genome shotgun (WGS) entry which is preliminary data.</text>
</comment>
<dbReference type="AlphaFoldDB" id="A0A9P5K6I5"/>
<proteinExistence type="predicted"/>
<dbReference type="InterPro" id="IPR050300">
    <property type="entry name" value="GDXG_lipolytic_enzyme"/>
</dbReference>
<dbReference type="InterPro" id="IPR011058">
    <property type="entry name" value="Cyanovirin-N"/>
</dbReference>
<feature type="domain" description="Alpha/beta hydrolase fold-3" evidence="3">
    <location>
        <begin position="228"/>
        <end position="440"/>
    </location>
</feature>
<evidence type="ECO:0000313" key="6">
    <source>
        <dbReference type="Proteomes" id="UP000711996"/>
    </source>
</evidence>
<evidence type="ECO:0000259" key="4">
    <source>
        <dbReference type="Pfam" id="PF08881"/>
    </source>
</evidence>
<accession>A0A9P5K6I5</accession>
<gene>
    <name evidence="5" type="ORF">CGCSCA2_v004935</name>
</gene>
<dbReference type="PANTHER" id="PTHR48081:SF8">
    <property type="entry name" value="ALPHA_BETA HYDROLASE FOLD-3 DOMAIN-CONTAINING PROTEIN-RELATED"/>
    <property type="match status" value="1"/>
</dbReference>
<dbReference type="EMBL" id="QPMT01000012">
    <property type="protein sequence ID" value="KAF4860705.1"/>
    <property type="molecule type" value="Genomic_DNA"/>
</dbReference>
<evidence type="ECO:0000256" key="1">
    <source>
        <dbReference type="ARBA" id="ARBA00022801"/>
    </source>
</evidence>
<dbReference type="InterPro" id="IPR013094">
    <property type="entry name" value="AB_hydrolase_3"/>
</dbReference>
<dbReference type="InterPro" id="IPR036673">
    <property type="entry name" value="Cyanovirin-N_sf"/>
</dbReference>
<reference evidence="5" key="1">
    <citation type="submission" date="2019-06" db="EMBL/GenBank/DDBJ databases">
        <authorList>
            <person name="Gan P."/>
            <person name="Shirasu K."/>
        </authorList>
    </citation>
    <scope>NUCLEOTIDE SEQUENCE [LARGE SCALE GENOMIC DNA]</scope>
    <source>
        <strain evidence="5">CAD2</strain>
    </source>
</reference>
<protein>
    <submittedName>
        <fullName evidence="5">AB hydrolase superfamily protein</fullName>
    </submittedName>
</protein>
<dbReference type="GO" id="GO:0016787">
    <property type="term" value="F:hydrolase activity"/>
    <property type="evidence" value="ECO:0007669"/>
    <property type="project" value="UniProtKB-KW"/>
</dbReference>
<dbReference type="OrthoDB" id="408631at2759"/>
<dbReference type="Pfam" id="PF07859">
    <property type="entry name" value="Abhydrolase_3"/>
    <property type="match status" value="1"/>
</dbReference>
<feature type="chain" id="PRO_5040258075" evidence="2">
    <location>
        <begin position="21"/>
        <end position="486"/>
    </location>
</feature>
<dbReference type="Gene3D" id="2.30.60.10">
    <property type="entry name" value="Cyanovirin-N"/>
    <property type="match status" value="1"/>
</dbReference>
<name>A0A9P5K6I5_COLSI</name>
<organism evidence="5 6">
    <name type="scientific">Colletotrichum siamense</name>
    <name type="common">Anthracnose fungus</name>
    <dbReference type="NCBI Taxonomy" id="690259"/>
    <lineage>
        <taxon>Eukaryota</taxon>
        <taxon>Fungi</taxon>
        <taxon>Dikarya</taxon>
        <taxon>Ascomycota</taxon>
        <taxon>Pezizomycotina</taxon>
        <taxon>Sordariomycetes</taxon>
        <taxon>Hypocreomycetidae</taxon>
        <taxon>Glomerellales</taxon>
        <taxon>Glomerellaceae</taxon>
        <taxon>Colletotrichum</taxon>
        <taxon>Colletotrichum gloeosporioides species complex</taxon>
    </lineage>
</organism>
<keyword evidence="2" id="KW-0732">Signal</keyword>
<evidence type="ECO:0000313" key="5">
    <source>
        <dbReference type="EMBL" id="KAF4860705.1"/>
    </source>
</evidence>
<dbReference type="SUPFAM" id="SSF53474">
    <property type="entry name" value="alpha/beta-Hydrolases"/>
    <property type="match status" value="1"/>
</dbReference>
<dbReference type="PANTHER" id="PTHR48081">
    <property type="entry name" value="AB HYDROLASE SUPERFAMILY PROTEIN C4A8.06C"/>
    <property type="match status" value="1"/>
</dbReference>
<evidence type="ECO:0000256" key="2">
    <source>
        <dbReference type="SAM" id="SignalP"/>
    </source>
</evidence>